<proteinExistence type="predicted"/>
<comment type="caution">
    <text evidence="1">The sequence shown here is derived from an EMBL/GenBank/DDBJ whole genome shotgun (WGS) entry which is preliminary data.</text>
</comment>
<dbReference type="EMBL" id="VJMJ01000119">
    <property type="protein sequence ID" value="KAF0733741.1"/>
    <property type="molecule type" value="Genomic_DNA"/>
</dbReference>
<dbReference type="InterPro" id="IPR016024">
    <property type="entry name" value="ARM-type_fold"/>
</dbReference>
<dbReference type="VEuPathDB" id="FungiDB:AeMF1_004750"/>
<accession>A0A6G0X1P5</accession>
<sequence>MPAGSATKIHHLRSSGATLFKSTTHRHLAGSEAKANPAPFADNAVVEAFGLGKCPRLVRLLNETDEAVLIHTLKSLGGVLNDPKDAVACFDEKLHVLEPLSRLIYHNNIDIQQLVASALCLISSHANGRAEFLSQRTMRKILRAFVATDDILLTRLLDTALNISTTLSGAQDMTQNSYVPVILDKLKQESSSEAVVLRKLRLLKAFVNDAMSGTVIRIVDAGAIELTSKYIFSKSKSIQVAAIQLIGAMMYLEGGRDRAMEHGVVKRLCKVLMDKESSVCKASAGALMVLAIHDDAKREFHAGGAIPGLLQLLYRQDFGIQLNVLKLVAALAPYPPARQVLRTPQMEKVIRTHAEDSNELLARAAHLALNAITWMP</sequence>
<reference evidence="1 2" key="1">
    <citation type="submission" date="2019-07" db="EMBL/GenBank/DDBJ databases">
        <title>Genomics analysis of Aphanomyces spp. identifies a new class of oomycete effector associated with host adaptation.</title>
        <authorList>
            <person name="Gaulin E."/>
        </authorList>
    </citation>
    <scope>NUCLEOTIDE SEQUENCE [LARGE SCALE GENOMIC DNA]</scope>
    <source>
        <strain evidence="1 2">ATCC 201684</strain>
    </source>
</reference>
<dbReference type="InterPro" id="IPR042856">
    <property type="entry name" value="RSP14"/>
</dbReference>
<dbReference type="AlphaFoldDB" id="A0A6G0X1P5"/>
<dbReference type="Gene3D" id="1.25.10.10">
    <property type="entry name" value="Leucine-rich Repeat Variant"/>
    <property type="match status" value="1"/>
</dbReference>
<dbReference type="InterPro" id="IPR011989">
    <property type="entry name" value="ARM-like"/>
</dbReference>
<organism evidence="1 2">
    <name type="scientific">Aphanomyces euteiches</name>
    <dbReference type="NCBI Taxonomy" id="100861"/>
    <lineage>
        <taxon>Eukaryota</taxon>
        <taxon>Sar</taxon>
        <taxon>Stramenopiles</taxon>
        <taxon>Oomycota</taxon>
        <taxon>Saprolegniomycetes</taxon>
        <taxon>Saprolegniales</taxon>
        <taxon>Verrucalvaceae</taxon>
        <taxon>Aphanomyces</taxon>
    </lineage>
</organism>
<evidence type="ECO:0000313" key="2">
    <source>
        <dbReference type="Proteomes" id="UP000481153"/>
    </source>
</evidence>
<name>A0A6G0X1P5_9STRA</name>
<dbReference type="Proteomes" id="UP000481153">
    <property type="component" value="Unassembled WGS sequence"/>
</dbReference>
<protein>
    <recommendedName>
        <fullName evidence="3">Armadillo repeat-containing domain-containing protein</fullName>
    </recommendedName>
</protein>
<keyword evidence="2" id="KW-1185">Reference proteome</keyword>
<evidence type="ECO:0000313" key="1">
    <source>
        <dbReference type="EMBL" id="KAF0733741.1"/>
    </source>
</evidence>
<dbReference type="SUPFAM" id="SSF48371">
    <property type="entry name" value="ARM repeat"/>
    <property type="match status" value="1"/>
</dbReference>
<dbReference type="PANTHER" id="PTHR15599">
    <property type="entry name" value="RTDR1"/>
    <property type="match status" value="1"/>
</dbReference>
<gene>
    <name evidence="1" type="ORF">Ae201684_009312</name>
</gene>
<evidence type="ECO:0008006" key="3">
    <source>
        <dbReference type="Google" id="ProtNLM"/>
    </source>
</evidence>
<dbReference type="PANTHER" id="PTHR15599:SF1">
    <property type="entry name" value="RADIAL SPOKE HEAD 14 HOMOLOG"/>
    <property type="match status" value="1"/>
</dbReference>